<dbReference type="EMBL" id="WTVH01000005">
    <property type="protein sequence ID" value="NMF92520.1"/>
    <property type="molecule type" value="Genomic_DNA"/>
</dbReference>
<proteinExistence type="predicted"/>
<organism evidence="1 2">
    <name type="scientific">Aromatoleum buckelii</name>
    <dbReference type="NCBI Taxonomy" id="200254"/>
    <lineage>
        <taxon>Bacteria</taxon>
        <taxon>Pseudomonadati</taxon>
        <taxon>Pseudomonadota</taxon>
        <taxon>Betaproteobacteria</taxon>
        <taxon>Rhodocyclales</taxon>
        <taxon>Rhodocyclaceae</taxon>
        <taxon>Aromatoleum</taxon>
    </lineage>
</organism>
<evidence type="ECO:0000313" key="1">
    <source>
        <dbReference type="EMBL" id="NMF92520.1"/>
    </source>
</evidence>
<evidence type="ECO:0000313" key="2">
    <source>
        <dbReference type="Proteomes" id="UP000601990"/>
    </source>
</evidence>
<reference evidence="1" key="1">
    <citation type="submission" date="2019-12" db="EMBL/GenBank/DDBJ databases">
        <title>Comparative genomics gives insights into the taxonomy of the Azoarcus-Aromatoleum group and reveals separate origins of nif in the plant-associated Azoarcus and non-plant-associated Aromatoleum sub-groups.</title>
        <authorList>
            <person name="Lafos M."/>
            <person name="Maluk M."/>
            <person name="Batista M."/>
            <person name="Junghare M."/>
            <person name="Carmona M."/>
            <person name="Faoro H."/>
            <person name="Cruz L.M."/>
            <person name="Battistoni F."/>
            <person name="De Souza E."/>
            <person name="Pedrosa F."/>
            <person name="Chen W.-M."/>
            <person name="Poole P.S."/>
            <person name="Dixon R.A."/>
            <person name="James E.K."/>
        </authorList>
    </citation>
    <scope>NUCLEOTIDE SEQUENCE</scope>
    <source>
        <strain evidence="1">U120</strain>
    </source>
</reference>
<name>A0ABX1N0U5_9RHOO</name>
<sequence>MLSLFDCMDFIDLDSDTIDVIARHDRLPAMLAAQRGSQLLADPNGIWQLHQMHRELIEQAARRGLLGQEKTLRRIYAAFSRKYPMPRQM</sequence>
<accession>A0ABX1N0U5</accession>
<comment type="caution">
    <text evidence="1">The sequence shown here is derived from an EMBL/GenBank/DDBJ whole genome shotgun (WGS) entry which is preliminary data.</text>
</comment>
<protein>
    <submittedName>
        <fullName evidence="1">Uncharacterized protein</fullName>
    </submittedName>
</protein>
<dbReference type="Proteomes" id="UP000601990">
    <property type="component" value="Unassembled WGS sequence"/>
</dbReference>
<gene>
    <name evidence="1" type="ORF">GO608_04160</name>
</gene>
<dbReference type="RefSeq" id="WP_168953448.1">
    <property type="nucleotide sequence ID" value="NZ_WTVH02000008.1"/>
</dbReference>
<keyword evidence="2" id="KW-1185">Reference proteome</keyword>